<dbReference type="Proteomes" id="UP000632498">
    <property type="component" value="Unassembled WGS sequence"/>
</dbReference>
<dbReference type="GO" id="GO:0015293">
    <property type="term" value="F:symporter activity"/>
    <property type="evidence" value="ECO:0007669"/>
    <property type="project" value="UniProtKB-KW"/>
</dbReference>
<dbReference type="InterPro" id="IPR047218">
    <property type="entry name" value="YocR/YhdH-like"/>
</dbReference>
<dbReference type="Pfam" id="PF00209">
    <property type="entry name" value="SNF"/>
    <property type="match status" value="2"/>
</dbReference>
<dbReference type="PROSITE" id="PS00610">
    <property type="entry name" value="NA_NEUROTRAN_SYMP_1"/>
    <property type="match status" value="1"/>
</dbReference>
<comment type="subcellular location">
    <subcellularLocation>
        <location evidence="1">Membrane</location>
        <topology evidence="1">Multi-pass membrane protein</topology>
    </subcellularLocation>
</comment>
<evidence type="ECO:0000256" key="2">
    <source>
        <dbReference type="ARBA" id="ARBA00022448"/>
    </source>
</evidence>
<evidence type="ECO:0000313" key="8">
    <source>
        <dbReference type="EMBL" id="GGF58514.1"/>
    </source>
</evidence>
<evidence type="ECO:0000313" key="9">
    <source>
        <dbReference type="Proteomes" id="UP000632498"/>
    </source>
</evidence>
<feature type="transmembrane region" description="Helical" evidence="7">
    <location>
        <begin position="338"/>
        <end position="358"/>
    </location>
</feature>
<dbReference type="AlphaFoldDB" id="A0A917BV34"/>
<feature type="transmembrane region" description="Helical" evidence="7">
    <location>
        <begin position="213"/>
        <end position="237"/>
    </location>
</feature>
<evidence type="ECO:0000256" key="7">
    <source>
        <dbReference type="SAM" id="Phobius"/>
    </source>
</evidence>
<accession>A0A917BV34</accession>
<keyword evidence="3 6" id="KW-0812">Transmembrane</keyword>
<sequence length="442" mass="46715">MNTREQWGSRLGFVLAAAGSAVGLGNIWKFPYMTGQNGGGAFLIIYLALVFTIGLSVMLAEFAVGRAAQRNPIGAFAVLKGKLWPIVGFLAVLAAFLILSFYSVVAGWTIAYIVKMASGALVGGADELGAAFGNFISDPVQPIIYHALFMGLTIAVVLGGVHDGIERACKVLMPLLFILLLVLIGRAVTLPGAEKGLEFFLMPDFSKVTAETFNGALSQAFFSLSIGMGAMITYGSYLNKKENLGKSAMWVTSLDSGVAVLAGLLILPAVFAFGFDPAAGPGLTFITLPAVFAQMPGGTFFGVLFFALLTIAALTSAVSLLQPIVSYFSDEKGWNPKIAAVVAGVVIFTLGIPSSLSLGVWSDFHIIGEKGFLDSMDYVASNILLPVGGILITIFVGWIMADKMKEEVTNNGEKSFPFLGAWLFICRFVAPVAVAWILVSGL</sequence>
<feature type="transmembrane region" description="Helical" evidence="7">
    <location>
        <begin position="378"/>
        <end position="399"/>
    </location>
</feature>
<evidence type="ECO:0000256" key="6">
    <source>
        <dbReference type="RuleBase" id="RU003732"/>
    </source>
</evidence>
<reference evidence="8" key="2">
    <citation type="submission" date="2020-09" db="EMBL/GenBank/DDBJ databases">
        <authorList>
            <person name="Sun Q."/>
            <person name="Zhou Y."/>
        </authorList>
    </citation>
    <scope>NUCLEOTIDE SEQUENCE</scope>
    <source>
        <strain evidence="8">CGMCC 1.15254</strain>
    </source>
</reference>
<dbReference type="RefSeq" id="WP_188662339.1">
    <property type="nucleotide sequence ID" value="NZ_BMHV01000005.1"/>
</dbReference>
<comment type="caution">
    <text evidence="8">The sequence shown here is derived from an EMBL/GenBank/DDBJ whole genome shotgun (WGS) entry which is preliminary data.</text>
</comment>
<evidence type="ECO:0000256" key="4">
    <source>
        <dbReference type="ARBA" id="ARBA00022989"/>
    </source>
</evidence>
<dbReference type="EMBL" id="BMHV01000005">
    <property type="protein sequence ID" value="GGF58514.1"/>
    <property type="molecule type" value="Genomic_DNA"/>
</dbReference>
<dbReference type="NCBIfam" id="NF037979">
    <property type="entry name" value="Na_transp"/>
    <property type="match status" value="1"/>
</dbReference>
<reference evidence="8" key="1">
    <citation type="journal article" date="2014" name="Int. J. Syst. Evol. Microbiol.">
        <title>Complete genome sequence of Corynebacterium casei LMG S-19264T (=DSM 44701T), isolated from a smear-ripened cheese.</title>
        <authorList>
            <consortium name="US DOE Joint Genome Institute (JGI-PGF)"/>
            <person name="Walter F."/>
            <person name="Albersmeier A."/>
            <person name="Kalinowski J."/>
            <person name="Ruckert C."/>
        </authorList>
    </citation>
    <scope>NUCLEOTIDE SEQUENCE</scope>
    <source>
        <strain evidence="8">CGMCC 1.15254</strain>
    </source>
</reference>
<feature type="transmembrane region" description="Helical" evidence="7">
    <location>
        <begin position="419"/>
        <end position="439"/>
    </location>
</feature>
<keyword evidence="2 6" id="KW-0813">Transport</keyword>
<keyword evidence="6" id="KW-0769">Symport</keyword>
<evidence type="ECO:0000256" key="1">
    <source>
        <dbReference type="ARBA" id="ARBA00004141"/>
    </source>
</evidence>
<dbReference type="PANTHER" id="PTHR42948">
    <property type="entry name" value="TRANSPORTER"/>
    <property type="match status" value="1"/>
</dbReference>
<feature type="transmembrane region" description="Helical" evidence="7">
    <location>
        <begin position="7"/>
        <end position="28"/>
    </location>
</feature>
<comment type="similarity">
    <text evidence="6">Belongs to the sodium:neurotransmitter symporter (SNF) (TC 2.A.22) family.</text>
</comment>
<keyword evidence="9" id="KW-1185">Reference proteome</keyword>
<dbReference type="SUPFAM" id="SSF161070">
    <property type="entry name" value="SNF-like"/>
    <property type="match status" value="1"/>
</dbReference>
<feature type="transmembrane region" description="Helical" evidence="7">
    <location>
        <begin position="40"/>
        <end position="62"/>
    </location>
</feature>
<evidence type="ECO:0000256" key="5">
    <source>
        <dbReference type="ARBA" id="ARBA00023136"/>
    </source>
</evidence>
<organism evidence="8 9">
    <name type="scientific">Terasakiella brassicae</name>
    <dbReference type="NCBI Taxonomy" id="1634917"/>
    <lineage>
        <taxon>Bacteria</taxon>
        <taxon>Pseudomonadati</taxon>
        <taxon>Pseudomonadota</taxon>
        <taxon>Alphaproteobacteria</taxon>
        <taxon>Rhodospirillales</taxon>
        <taxon>Terasakiellaceae</taxon>
        <taxon>Terasakiella</taxon>
    </lineage>
</organism>
<name>A0A917BV34_9PROT</name>
<dbReference type="InterPro" id="IPR037272">
    <property type="entry name" value="SNS_sf"/>
</dbReference>
<feature type="transmembrane region" description="Helical" evidence="7">
    <location>
        <begin position="249"/>
        <end position="275"/>
    </location>
</feature>
<dbReference type="CDD" id="cd10336">
    <property type="entry name" value="SLC6sbd_Tyt1-Like"/>
    <property type="match status" value="1"/>
</dbReference>
<dbReference type="PRINTS" id="PR00176">
    <property type="entry name" value="NANEUSMPORT"/>
</dbReference>
<dbReference type="PANTHER" id="PTHR42948:SF1">
    <property type="entry name" value="TRANSPORTER"/>
    <property type="match status" value="1"/>
</dbReference>
<keyword evidence="4 7" id="KW-1133">Transmembrane helix</keyword>
<feature type="transmembrane region" description="Helical" evidence="7">
    <location>
        <begin position="83"/>
        <end position="114"/>
    </location>
</feature>
<feature type="transmembrane region" description="Helical" evidence="7">
    <location>
        <begin position="173"/>
        <end position="193"/>
    </location>
</feature>
<protein>
    <recommendedName>
        <fullName evidence="6">Transporter</fullName>
    </recommendedName>
</protein>
<feature type="transmembrane region" description="Helical" evidence="7">
    <location>
        <begin position="295"/>
        <end position="318"/>
    </location>
</feature>
<proteinExistence type="inferred from homology"/>
<dbReference type="GO" id="GO:0016020">
    <property type="term" value="C:membrane"/>
    <property type="evidence" value="ECO:0007669"/>
    <property type="project" value="UniProtKB-SubCell"/>
</dbReference>
<gene>
    <name evidence="8" type="ORF">GCM10011332_10080</name>
</gene>
<keyword evidence="5 7" id="KW-0472">Membrane</keyword>
<dbReference type="PROSITE" id="PS50267">
    <property type="entry name" value="NA_NEUROTRAN_SYMP_3"/>
    <property type="match status" value="1"/>
</dbReference>
<evidence type="ECO:0000256" key="3">
    <source>
        <dbReference type="ARBA" id="ARBA00022692"/>
    </source>
</evidence>
<dbReference type="InterPro" id="IPR000175">
    <property type="entry name" value="Na/ntran_symport"/>
</dbReference>
<feature type="transmembrane region" description="Helical" evidence="7">
    <location>
        <begin position="143"/>
        <end position="161"/>
    </location>
</feature>